<dbReference type="Proteomes" id="UP000075420">
    <property type="component" value="Unassembled WGS sequence"/>
</dbReference>
<comment type="caution">
    <text evidence="2">The sequence shown here is derived from an EMBL/GenBank/DDBJ whole genome shotgun (WGS) entry which is preliminary data.</text>
</comment>
<feature type="compositionally biased region" description="Low complexity" evidence="1">
    <location>
        <begin position="14"/>
        <end position="26"/>
    </location>
</feature>
<reference evidence="2 3" key="1">
    <citation type="submission" date="2014-02" db="EMBL/GenBank/DDBJ databases">
        <title>The small core and large imbalanced accessory genome model reveals a collaborative survival strategy of Sorangium cellulosum strains in nature.</title>
        <authorList>
            <person name="Han K."/>
            <person name="Peng R."/>
            <person name="Blom J."/>
            <person name="Li Y.-Z."/>
        </authorList>
    </citation>
    <scope>NUCLEOTIDE SEQUENCE [LARGE SCALE GENOMIC DNA]</scope>
    <source>
        <strain evidence="2 3">So0157-25</strain>
    </source>
</reference>
<protein>
    <submittedName>
        <fullName evidence="2">Uncharacterized protein</fullName>
    </submittedName>
</protein>
<evidence type="ECO:0000313" key="2">
    <source>
        <dbReference type="EMBL" id="KYF54639.1"/>
    </source>
</evidence>
<proteinExistence type="predicted"/>
<feature type="region of interest" description="Disordered" evidence="1">
    <location>
        <begin position="167"/>
        <end position="211"/>
    </location>
</feature>
<accession>A0A150PG63</accession>
<organism evidence="2 3">
    <name type="scientific">Sorangium cellulosum</name>
    <name type="common">Polyangium cellulosum</name>
    <dbReference type="NCBI Taxonomy" id="56"/>
    <lineage>
        <taxon>Bacteria</taxon>
        <taxon>Pseudomonadati</taxon>
        <taxon>Myxococcota</taxon>
        <taxon>Polyangia</taxon>
        <taxon>Polyangiales</taxon>
        <taxon>Polyangiaceae</taxon>
        <taxon>Sorangium</taxon>
    </lineage>
</organism>
<dbReference type="EMBL" id="JELY01001771">
    <property type="protein sequence ID" value="KYF54639.1"/>
    <property type="molecule type" value="Genomic_DNA"/>
</dbReference>
<evidence type="ECO:0000313" key="3">
    <source>
        <dbReference type="Proteomes" id="UP000075420"/>
    </source>
</evidence>
<name>A0A150PG63_SORCE</name>
<sequence>MNGEAASMRRQKQLSPGGSSSPLDGATAGGGLATTKTLASSQTSSDVSHDMPVATAVGSRGLEEAPAPGPPEGGVDGAMVAAYQQRSQREKARESLQKMSELMEWAVRNSSAVRGDAELGQDYFEYQHASLLGEVTAACDAPDPVKAWVGLFKGWESTLKALVSLRKRTESERGEEARAAEKASEDRRKREEGNRRAAEEKRAKAAAEAARKHALREAYDRQLDDLRSHVNHYPPPPGKAVSLARNAAGDQVIGISGRQAHNFKRTADGSVVYVGVGAAKNPQIRALERALSHPSWEKKREVWDCAEVDAAVQIALSGGDFEEYRYLSIIKEEGSPDYHYLQTCLNCTRAFREPPLE</sequence>
<gene>
    <name evidence="2" type="ORF">BE08_11840</name>
</gene>
<dbReference type="AlphaFoldDB" id="A0A150PG63"/>
<evidence type="ECO:0000256" key="1">
    <source>
        <dbReference type="SAM" id="MobiDB-lite"/>
    </source>
</evidence>
<feature type="region of interest" description="Disordered" evidence="1">
    <location>
        <begin position="1"/>
        <end position="77"/>
    </location>
</feature>